<dbReference type="SUPFAM" id="SSF63829">
    <property type="entry name" value="Calcium-dependent phosphotriesterase"/>
    <property type="match status" value="1"/>
</dbReference>
<name>A0A0C3NQ98_PISTI</name>
<protein>
    <recommendedName>
        <fullName evidence="3">Anaphase-promoting complex subunit 4 WD40 domain-containing protein</fullName>
    </recommendedName>
</protein>
<proteinExistence type="predicted"/>
<accession>A0A0C3NQ98</accession>
<evidence type="ECO:0000313" key="1">
    <source>
        <dbReference type="EMBL" id="KIN97483.1"/>
    </source>
</evidence>
<evidence type="ECO:0008006" key="3">
    <source>
        <dbReference type="Google" id="ProtNLM"/>
    </source>
</evidence>
<organism evidence="1 2">
    <name type="scientific">Pisolithus tinctorius Marx 270</name>
    <dbReference type="NCBI Taxonomy" id="870435"/>
    <lineage>
        <taxon>Eukaryota</taxon>
        <taxon>Fungi</taxon>
        <taxon>Dikarya</taxon>
        <taxon>Basidiomycota</taxon>
        <taxon>Agaricomycotina</taxon>
        <taxon>Agaricomycetes</taxon>
        <taxon>Agaricomycetidae</taxon>
        <taxon>Boletales</taxon>
        <taxon>Sclerodermatineae</taxon>
        <taxon>Pisolithaceae</taxon>
        <taxon>Pisolithus</taxon>
    </lineage>
</organism>
<dbReference type="HOGENOM" id="CLU_111858_0_0_1"/>
<gene>
    <name evidence="1" type="ORF">M404DRAFT_160216</name>
</gene>
<sequence>RLGAGFEITCIAWDISWPDAGAWITVGMHDSIIQVLLLNANSQLQPIFAGWLENTVPKSITFTQHRNIYMFGLYDGKVEHCYDSVMYALFFSLVQHSSHQDCRGCAAVSLKELVVIDNATNSFTLYLLDHGDPIQYFVTEPQCIPIPKQVAFREESKIIVGGSDNGSIYLFEIRSGQMLVKLAHSKTGLVQTITICTVIPYLWWQQQASGNNKQV</sequence>
<dbReference type="OrthoDB" id="2654453at2759"/>
<dbReference type="STRING" id="870435.A0A0C3NQ98"/>
<dbReference type="InParanoid" id="A0A0C3NQ98"/>
<dbReference type="Gene3D" id="2.130.10.10">
    <property type="entry name" value="YVTN repeat-like/Quinoprotein amine dehydrogenase"/>
    <property type="match status" value="1"/>
</dbReference>
<dbReference type="Proteomes" id="UP000054217">
    <property type="component" value="Unassembled WGS sequence"/>
</dbReference>
<evidence type="ECO:0000313" key="2">
    <source>
        <dbReference type="Proteomes" id="UP000054217"/>
    </source>
</evidence>
<reference evidence="1 2" key="1">
    <citation type="submission" date="2014-04" db="EMBL/GenBank/DDBJ databases">
        <authorList>
            <consortium name="DOE Joint Genome Institute"/>
            <person name="Kuo A."/>
            <person name="Kohler A."/>
            <person name="Costa M.D."/>
            <person name="Nagy L.G."/>
            <person name="Floudas D."/>
            <person name="Copeland A."/>
            <person name="Barry K.W."/>
            <person name="Cichocki N."/>
            <person name="Veneault-Fourrey C."/>
            <person name="LaButti K."/>
            <person name="Lindquist E.A."/>
            <person name="Lipzen A."/>
            <person name="Lundell T."/>
            <person name="Morin E."/>
            <person name="Murat C."/>
            <person name="Sun H."/>
            <person name="Tunlid A."/>
            <person name="Henrissat B."/>
            <person name="Grigoriev I.V."/>
            <person name="Hibbett D.S."/>
            <person name="Martin F."/>
            <person name="Nordberg H.P."/>
            <person name="Cantor M.N."/>
            <person name="Hua S.X."/>
        </authorList>
    </citation>
    <scope>NUCLEOTIDE SEQUENCE [LARGE SCALE GENOMIC DNA]</scope>
    <source>
        <strain evidence="1 2">Marx 270</strain>
    </source>
</reference>
<dbReference type="EMBL" id="KN832028">
    <property type="protein sequence ID" value="KIN97483.1"/>
    <property type="molecule type" value="Genomic_DNA"/>
</dbReference>
<dbReference type="InterPro" id="IPR015943">
    <property type="entry name" value="WD40/YVTN_repeat-like_dom_sf"/>
</dbReference>
<dbReference type="AlphaFoldDB" id="A0A0C3NQ98"/>
<keyword evidence="2" id="KW-1185">Reference proteome</keyword>
<feature type="non-terminal residue" evidence="1">
    <location>
        <position position="1"/>
    </location>
</feature>
<reference evidence="2" key="2">
    <citation type="submission" date="2015-01" db="EMBL/GenBank/DDBJ databases">
        <title>Evolutionary Origins and Diversification of the Mycorrhizal Mutualists.</title>
        <authorList>
            <consortium name="DOE Joint Genome Institute"/>
            <consortium name="Mycorrhizal Genomics Consortium"/>
            <person name="Kohler A."/>
            <person name="Kuo A."/>
            <person name="Nagy L.G."/>
            <person name="Floudas D."/>
            <person name="Copeland A."/>
            <person name="Barry K.W."/>
            <person name="Cichocki N."/>
            <person name="Veneault-Fourrey C."/>
            <person name="LaButti K."/>
            <person name="Lindquist E.A."/>
            <person name="Lipzen A."/>
            <person name="Lundell T."/>
            <person name="Morin E."/>
            <person name="Murat C."/>
            <person name="Riley R."/>
            <person name="Ohm R."/>
            <person name="Sun H."/>
            <person name="Tunlid A."/>
            <person name="Henrissat B."/>
            <person name="Grigoriev I.V."/>
            <person name="Hibbett D.S."/>
            <person name="Martin F."/>
        </authorList>
    </citation>
    <scope>NUCLEOTIDE SEQUENCE [LARGE SCALE GENOMIC DNA]</scope>
    <source>
        <strain evidence="2">Marx 270</strain>
    </source>
</reference>